<proteinExistence type="inferred from homology"/>
<dbReference type="CDD" id="cd12912">
    <property type="entry name" value="PDC2_MCP_like"/>
    <property type="match status" value="1"/>
</dbReference>
<dbReference type="PANTHER" id="PTHR32089">
    <property type="entry name" value="METHYL-ACCEPTING CHEMOTAXIS PROTEIN MCPB"/>
    <property type="match status" value="1"/>
</dbReference>
<evidence type="ECO:0000256" key="10">
    <source>
        <dbReference type="SAM" id="Coils"/>
    </source>
</evidence>
<evidence type="ECO:0000256" key="1">
    <source>
        <dbReference type="ARBA" id="ARBA00004651"/>
    </source>
</evidence>
<keyword evidence="7 9" id="KW-0807">Transducer</keyword>
<feature type="domain" description="HAMP" evidence="13">
    <location>
        <begin position="303"/>
        <end position="355"/>
    </location>
</feature>
<keyword evidence="6 11" id="KW-0472">Membrane</keyword>
<evidence type="ECO:0000256" key="11">
    <source>
        <dbReference type="SAM" id="Phobius"/>
    </source>
</evidence>
<dbReference type="Proteomes" id="UP000367750">
    <property type="component" value="Unassembled WGS sequence"/>
</dbReference>
<evidence type="ECO:0000256" key="8">
    <source>
        <dbReference type="ARBA" id="ARBA00029447"/>
    </source>
</evidence>
<keyword evidence="5 11" id="KW-1133">Transmembrane helix</keyword>
<evidence type="ECO:0000256" key="9">
    <source>
        <dbReference type="PROSITE-ProRule" id="PRU00284"/>
    </source>
</evidence>
<keyword evidence="4 11" id="KW-0812">Transmembrane</keyword>
<dbReference type="Pfam" id="PF00015">
    <property type="entry name" value="MCPsignal"/>
    <property type="match status" value="1"/>
</dbReference>
<evidence type="ECO:0000256" key="2">
    <source>
        <dbReference type="ARBA" id="ARBA00022475"/>
    </source>
</evidence>
<sequence>MKSRRSWNLTIRSKMIATYLLVLLAPSLVIGWTTYHSASSEIENELAGSARESVAAVNEIIASNIEAKLNDIAYFALQISSDAVNAEVESGKTGALKAKLDQYEALHPDALNLYVATSRAKLIQSSETALPAGYDPRKESFYVDALKHGQGAVISPAFRTPSGETAVAVSSVLKDGRGVVSIDLNLKQIKELTNLKVGREGYVVLIDNSKKFLVHPTETAGRESSDAYVRRMFEGSSGSFTYDYKGSRQMMLYQENEQTGWRVGGTISMSEIKEATGGIRDTAIAVVAVSVVIALGLIFLNIRSITRPLERLRAATENISRGDLSKPVGAFRRDEIGTLAAHFQTMVDNLRGMIVGVQDMTDNVSSSAEELNAGAEQTTQAIEHVTIAIQEVAAATERQVRSVREGTESVAATAGEAVRITGYMNAVSEAMDRALNSASDGKESVLSVVEKMDGIQETVGELGEVIDRLNERAGHIGGIVGVIAGIARQTNLLALNASIEAARAGEQGRGFAVVANEVRKLAEESERSAQRIAEEIGSISEDMRQAGGTMNHARSKMSEGIAAVDTSGRSFSRIRRAVKEAAESIEAMEQAVRRLNTEKDSMEQSIGDIRHISTEVAENTETISAAAQQQLASVEEIASSAADLSRLAEQLQGLVGRFRLGASGGQNPDE</sequence>
<comment type="caution">
    <text evidence="14">The sequence shown here is derived from an EMBL/GenBank/DDBJ whole genome shotgun (WGS) entry which is preliminary data.</text>
</comment>
<dbReference type="SUPFAM" id="SSF58104">
    <property type="entry name" value="Methyl-accepting chemotaxis protein (MCP) signaling domain"/>
    <property type="match status" value="1"/>
</dbReference>
<keyword evidence="3" id="KW-0145">Chemotaxis</keyword>
<protein>
    <submittedName>
        <fullName evidence="14">Methyl-accepting chemotaxis protein</fullName>
    </submittedName>
</protein>
<feature type="domain" description="Methyl-accepting transducer" evidence="12">
    <location>
        <begin position="374"/>
        <end position="645"/>
    </location>
</feature>
<organism evidence="14 15">
    <name type="scientific">Paenibacillus spiritus</name>
    <dbReference type="NCBI Taxonomy" id="2496557"/>
    <lineage>
        <taxon>Bacteria</taxon>
        <taxon>Bacillati</taxon>
        <taxon>Bacillota</taxon>
        <taxon>Bacilli</taxon>
        <taxon>Bacillales</taxon>
        <taxon>Paenibacillaceae</taxon>
        <taxon>Paenibacillus</taxon>
    </lineage>
</organism>
<feature type="transmembrane region" description="Helical" evidence="11">
    <location>
        <begin position="283"/>
        <end position="302"/>
    </location>
</feature>
<evidence type="ECO:0000256" key="4">
    <source>
        <dbReference type="ARBA" id="ARBA00022692"/>
    </source>
</evidence>
<dbReference type="GO" id="GO:0005886">
    <property type="term" value="C:plasma membrane"/>
    <property type="evidence" value="ECO:0007669"/>
    <property type="project" value="UniProtKB-SubCell"/>
</dbReference>
<evidence type="ECO:0000256" key="5">
    <source>
        <dbReference type="ARBA" id="ARBA00022989"/>
    </source>
</evidence>
<evidence type="ECO:0000256" key="6">
    <source>
        <dbReference type="ARBA" id="ARBA00023136"/>
    </source>
</evidence>
<dbReference type="OrthoDB" id="243053at2"/>
<evidence type="ECO:0000259" key="12">
    <source>
        <dbReference type="PROSITE" id="PS50111"/>
    </source>
</evidence>
<dbReference type="RefSeq" id="WP_150456448.1">
    <property type="nucleotide sequence ID" value="NZ_VYKK01000003.1"/>
</dbReference>
<dbReference type="Pfam" id="PF00672">
    <property type="entry name" value="HAMP"/>
    <property type="match status" value="1"/>
</dbReference>
<dbReference type="InterPro" id="IPR033479">
    <property type="entry name" value="dCache_1"/>
</dbReference>
<keyword evidence="10" id="KW-0175">Coiled coil</keyword>
<dbReference type="PROSITE" id="PS50111">
    <property type="entry name" value="CHEMOTAXIS_TRANSDUC_2"/>
    <property type="match status" value="1"/>
</dbReference>
<dbReference type="EMBL" id="VYKK01000003">
    <property type="protein sequence ID" value="KAA9008426.1"/>
    <property type="molecule type" value="Genomic_DNA"/>
</dbReference>
<dbReference type="PANTHER" id="PTHR32089:SF114">
    <property type="entry name" value="METHYL-ACCEPTING CHEMOTAXIS PROTEIN MCPB"/>
    <property type="match status" value="1"/>
</dbReference>
<dbReference type="CDD" id="cd06225">
    <property type="entry name" value="HAMP"/>
    <property type="match status" value="1"/>
</dbReference>
<comment type="similarity">
    <text evidence="8">Belongs to the methyl-accepting chemotaxis (MCP) protein family.</text>
</comment>
<evidence type="ECO:0000313" key="14">
    <source>
        <dbReference type="EMBL" id="KAA9008426.1"/>
    </source>
</evidence>
<dbReference type="Gene3D" id="3.30.450.20">
    <property type="entry name" value="PAS domain"/>
    <property type="match status" value="2"/>
</dbReference>
<dbReference type="CDD" id="cd18773">
    <property type="entry name" value="PDC1_HK_sensor"/>
    <property type="match status" value="1"/>
</dbReference>
<dbReference type="PROSITE" id="PS50885">
    <property type="entry name" value="HAMP"/>
    <property type="match status" value="1"/>
</dbReference>
<dbReference type="AlphaFoldDB" id="A0A5J5GJL1"/>
<keyword evidence="2" id="KW-1003">Cell membrane</keyword>
<dbReference type="InterPro" id="IPR003660">
    <property type="entry name" value="HAMP_dom"/>
</dbReference>
<dbReference type="SMART" id="SM00283">
    <property type="entry name" value="MA"/>
    <property type="match status" value="1"/>
</dbReference>
<dbReference type="GO" id="GO:0006935">
    <property type="term" value="P:chemotaxis"/>
    <property type="evidence" value="ECO:0007669"/>
    <property type="project" value="UniProtKB-KW"/>
</dbReference>
<comment type="subcellular location">
    <subcellularLocation>
        <location evidence="1">Cell membrane</location>
        <topology evidence="1">Multi-pass membrane protein</topology>
    </subcellularLocation>
</comment>
<feature type="coiled-coil region" evidence="10">
    <location>
        <begin position="571"/>
        <end position="605"/>
    </location>
</feature>
<name>A0A5J5GJL1_9BACL</name>
<dbReference type="SMART" id="SM00304">
    <property type="entry name" value="HAMP"/>
    <property type="match status" value="1"/>
</dbReference>
<dbReference type="GO" id="GO:0007165">
    <property type="term" value="P:signal transduction"/>
    <property type="evidence" value="ECO:0007669"/>
    <property type="project" value="UniProtKB-KW"/>
</dbReference>
<evidence type="ECO:0000256" key="7">
    <source>
        <dbReference type="ARBA" id="ARBA00023224"/>
    </source>
</evidence>
<evidence type="ECO:0000256" key="3">
    <source>
        <dbReference type="ARBA" id="ARBA00022500"/>
    </source>
</evidence>
<evidence type="ECO:0000259" key="13">
    <source>
        <dbReference type="PROSITE" id="PS50885"/>
    </source>
</evidence>
<dbReference type="Gene3D" id="1.10.8.500">
    <property type="entry name" value="HAMP domain in histidine kinase"/>
    <property type="match status" value="1"/>
</dbReference>
<dbReference type="InterPro" id="IPR004089">
    <property type="entry name" value="MCPsignal_dom"/>
</dbReference>
<keyword evidence="15" id="KW-1185">Reference proteome</keyword>
<gene>
    <name evidence="14" type="ORF">F4V43_01365</name>
</gene>
<reference evidence="14 15" key="1">
    <citation type="submission" date="2019-09" db="EMBL/GenBank/DDBJ databases">
        <title>Bacillus ochoae sp. nov., Paenibacillus whitsoniae sp. nov., Paenibacillus spiritus sp. nov. Isolated from the Mars Exploration Rover during spacecraft assembly.</title>
        <authorList>
            <person name="Seuylemezian A."/>
            <person name="Vaishampayan P."/>
        </authorList>
    </citation>
    <scope>NUCLEOTIDE SEQUENCE [LARGE SCALE GENOMIC DNA]</scope>
    <source>
        <strain evidence="14 15">MER_111</strain>
    </source>
</reference>
<accession>A0A5J5GJL1</accession>
<dbReference type="Pfam" id="PF02743">
    <property type="entry name" value="dCache_1"/>
    <property type="match status" value="1"/>
</dbReference>
<dbReference type="Gene3D" id="1.10.287.950">
    <property type="entry name" value="Methyl-accepting chemotaxis protein"/>
    <property type="match status" value="1"/>
</dbReference>
<evidence type="ECO:0000313" key="15">
    <source>
        <dbReference type="Proteomes" id="UP000367750"/>
    </source>
</evidence>
<dbReference type="CDD" id="cd11386">
    <property type="entry name" value="MCP_signal"/>
    <property type="match status" value="1"/>
</dbReference>